<dbReference type="Proteomes" id="UP001500449">
    <property type="component" value="Unassembled WGS sequence"/>
</dbReference>
<keyword evidence="2" id="KW-1185">Reference proteome</keyword>
<evidence type="ECO:0000313" key="1">
    <source>
        <dbReference type="EMBL" id="GAA1828770.1"/>
    </source>
</evidence>
<comment type="caution">
    <text evidence="1">The sequence shown here is derived from an EMBL/GenBank/DDBJ whole genome shotgun (WGS) entry which is preliminary data.</text>
</comment>
<name>A0ABN2MIR9_9PSEU</name>
<accession>A0ABN2MIR9</accession>
<dbReference type="RefSeq" id="WP_344411692.1">
    <property type="nucleotide sequence ID" value="NZ_BAAAQK010000001.1"/>
</dbReference>
<reference evidence="1 2" key="1">
    <citation type="journal article" date="2019" name="Int. J. Syst. Evol. Microbiol.">
        <title>The Global Catalogue of Microorganisms (GCM) 10K type strain sequencing project: providing services to taxonomists for standard genome sequencing and annotation.</title>
        <authorList>
            <consortium name="The Broad Institute Genomics Platform"/>
            <consortium name="The Broad Institute Genome Sequencing Center for Infectious Disease"/>
            <person name="Wu L."/>
            <person name="Ma J."/>
        </authorList>
    </citation>
    <scope>NUCLEOTIDE SEQUENCE [LARGE SCALE GENOMIC DNA]</scope>
    <source>
        <strain evidence="1 2">JCM 16009</strain>
    </source>
</reference>
<organism evidence="1 2">
    <name type="scientific">Pseudonocardia ailaonensis</name>
    <dbReference type="NCBI Taxonomy" id="367279"/>
    <lineage>
        <taxon>Bacteria</taxon>
        <taxon>Bacillati</taxon>
        <taxon>Actinomycetota</taxon>
        <taxon>Actinomycetes</taxon>
        <taxon>Pseudonocardiales</taxon>
        <taxon>Pseudonocardiaceae</taxon>
        <taxon>Pseudonocardia</taxon>
    </lineage>
</organism>
<protein>
    <submittedName>
        <fullName evidence="1">Uncharacterized protein</fullName>
    </submittedName>
</protein>
<dbReference type="InterPro" id="IPR045428">
    <property type="entry name" value="EACC1"/>
</dbReference>
<proteinExistence type="predicted"/>
<evidence type="ECO:0000313" key="2">
    <source>
        <dbReference type="Proteomes" id="UP001500449"/>
    </source>
</evidence>
<sequence length="135" mass="14485">MLVNSGSERNMREAKHSVICIELRLTALIDDALSLHDALVADSHLRRYAQVQLVLAPEGADHPPTDAIRVTLPPGDHVGALGKVLIEWVSSRPSNTEVTVGTVGGSETAAATATVTRETENTDELVEWVVRNPGE</sequence>
<dbReference type="Pfam" id="PF19953">
    <property type="entry name" value="EACC1"/>
    <property type="match status" value="1"/>
</dbReference>
<gene>
    <name evidence="1" type="ORF">GCM10009836_03190</name>
</gene>
<dbReference type="EMBL" id="BAAAQK010000001">
    <property type="protein sequence ID" value="GAA1828770.1"/>
    <property type="molecule type" value="Genomic_DNA"/>
</dbReference>